<feature type="domain" description="DUF4132" evidence="2">
    <location>
        <begin position="903"/>
        <end position="1088"/>
    </location>
</feature>
<keyword evidence="4" id="KW-1185">Reference proteome</keyword>
<proteinExistence type="predicted"/>
<evidence type="ECO:0000313" key="4">
    <source>
        <dbReference type="Proteomes" id="UP001599542"/>
    </source>
</evidence>
<dbReference type="Proteomes" id="UP001599542">
    <property type="component" value="Unassembled WGS sequence"/>
</dbReference>
<evidence type="ECO:0000313" key="3">
    <source>
        <dbReference type="EMBL" id="MFE1355375.1"/>
    </source>
</evidence>
<sequence>MIVRRGAGGSVQQAGAGGDGGGAPEEDAFAWPSDRYASAVPRRGGWAPPPVEWPGPAAVAAEDALLAEHRGWIDRVAASGDSDPELVRAALAYLDGGPDAEGAACVAAMLPTLYAETDAEGGAGGDGGAVLVDAWTARHGLAFAVRAAATTLEVGFRRSRPGSPSPALLGANSLARDHGCEQSKVLRRARHLLAAAEEGTYREALAAAERERGPEQLRPLRRAGTAYLFPEVPGWVDAWIDELPQWQSRSMWTLMVSALGSRAQVDRLAPRLGWYRDWAGTVATVADGLGADAVPLLAGSLRGLDSGDAARQLAEMLLEFPTDEAFLALLERADDRSVAPVLWRAVERYPVRALRLLAAAVRDGGATAQHLLDRQLRCRTAELEALLEGVDPATAAFLRALPAAGPAGPAAAEREWPAVLASPPWERPRRAGRPRVVDGLTVDDSSALHWQEGERESWTERALASHEWRVHPEDTDWAEFGPRAFAEASSTWPRCQLLWQAPAEVMTSLLLRWHPNELYYGLEMLRPIVAKYDAAAVPVALRTVRNRPAQMAPLLLPVREVTAARLMAEGLATRKSVRRTARSWFARHGVAGALLLVPDAVGPAGPARTAAEQALRLVAARTGLGAGAGVSAGAPAAAPDATHPGSGTRTDGTAPPGAAALTAAVAERYGAAAAEAVAELLSVDPLVDALPARLPQPPQWLAVELLPPLPLRSGSVLPEAAVRRVLTMLALSKPGAPYPGLALVAAECAPGAWAAFCWAVFEEWRLAGMPAKESWALSQLGEFGDDGTARRLAAVVRRWPGQKAGRRAAEGLDVLAAIGTDTALAELHGISRRVRFAGVRERAREKVTEVALELGLTPEQLADRLVPDLGLDADGTARLDYGGREFTVALGTDLQPYVLDAAGRRRATPPAPTAADDPELAPAARKRYAALKKELRTVGAEQLLRLEGAMLDQRAWGAGEFRSLFLTHPLLAHLGHRLLWTTGSGTAQADGAFRIAEDRTFADQDDKPFELPADATVRLAHPACLGTALPLWTELFTDYLVIQPFPQLGRPVRSLTADETAGDRLPRFEGRTAPAETVRALLRRGRGWSTDHPGGGEARRVVYKHLPDGRRLSVVLDPGLHPAPSDTHPEQTLQEVWLGTRPGRYADRTGHRRPFAELDTVTASELLAELEELTGTA</sequence>
<comment type="caution">
    <text evidence="3">The sequence shown here is derived from an EMBL/GenBank/DDBJ whole genome shotgun (WGS) entry which is preliminary data.</text>
</comment>
<dbReference type="InterPro" id="IPR025406">
    <property type="entry name" value="DUF4132"/>
</dbReference>
<dbReference type="RefSeq" id="WP_380314777.1">
    <property type="nucleotide sequence ID" value="NZ_JBHYPW010000001.1"/>
</dbReference>
<gene>
    <name evidence="3" type="ORF">ACFW6T_25620</name>
</gene>
<reference evidence="3 4" key="1">
    <citation type="submission" date="2024-09" db="EMBL/GenBank/DDBJ databases">
        <title>The Natural Products Discovery Center: Release of the First 8490 Sequenced Strains for Exploring Actinobacteria Biosynthetic Diversity.</title>
        <authorList>
            <person name="Kalkreuter E."/>
            <person name="Kautsar S.A."/>
            <person name="Yang D."/>
            <person name="Bader C.D."/>
            <person name="Teijaro C.N."/>
            <person name="Fluegel L."/>
            <person name="Davis C.M."/>
            <person name="Simpson J.R."/>
            <person name="Lauterbach L."/>
            <person name="Steele A.D."/>
            <person name="Gui C."/>
            <person name="Meng S."/>
            <person name="Li G."/>
            <person name="Viehrig K."/>
            <person name="Ye F."/>
            <person name="Su P."/>
            <person name="Kiefer A.F."/>
            <person name="Nichols A."/>
            <person name="Cepeda A.J."/>
            <person name="Yan W."/>
            <person name="Fan B."/>
            <person name="Jiang Y."/>
            <person name="Adhikari A."/>
            <person name="Zheng C.-J."/>
            <person name="Schuster L."/>
            <person name="Cowan T.M."/>
            <person name="Smanski M.J."/>
            <person name="Chevrette M.G."/>
            <person name="De Carvalho L.P.S."/>
            <person name="Shen B."/>
        </authorList>
    </citation>
    <scope>NUCLEOTIDE SEQUENCE [LARGE SCALE GENOMIC DNA]</scope>
    <source>
        <strain evidence="3 4">NPDC058753</strain>
    </source>
</reference>
<evidence type="ECO:0000256" key="1">
    <source>
        <dbReference type="SAM" id="MobiDB-lite"/>
    </source>
</evidence>
<name>A0ABW6GRH1_9ACTN</name>
<protein>
    <submittedName>
        <fullName evidence="3">DUF4132 domain-containing protein</fullName>
    </submittedName>
</protein>
<feature type="region of interest" description="Disordered" evidence="1">
    <location>
        <begin position="629"/>
        <end position="656"/>
    </location>
</feature>
<organism evidence="3 4">
    <name type="scientific">Kitasatospora phosalacinea</name>
    <dbReference type="NCBI Taxonomy" id="2065"/>
    <lineage>
        <taxon>Bacteria</taxon>
        <taxon>Bacillati</taxon>
        <taxon>Actinomycetota</taxon>
        <taxon>Actinomycetes</taxon>
        <taxon>Kitasatosporales</taxon>
        <taxon>Streptomycetaceae</taxon>
        <taxon>Kitasatospora</taxon>
    </lineage>
</organism>
<dbReference type="EMBL" id="JBHYPX010000059">
    <property type="protein sequence ID" value="MFE1355375.1"/>
    <property type="molecule type" value="Genomic_DNA"/>
</dbReference>
<feature type="compositionally biased region" description="Low complexity" evidence="1">
    <location>
        <begin position="631"/>
        <end position="645"/>
    </location>
</feature>
<feature type="region of interest" description="Disordered" evidence="1">
    <location>
        <begin position="1"/>
        <end position="30"/>
    </location>
</feature>
<accession>A0ABW6GRH1</accession>
<evidence type="ECO:0000259" key="2">
    <source>
        <dbReference type="Pfam" id="PF13569"/>
    </source>
</evidence>
<dbReference type="Pfam" id="PF13569">
    <property type="entry name" value="DUF4132"/>
    <property type="match status" value="1"/>
</dbReference>